<protein>
    <submittedName>
        <fullName evidence="1">Putative secreted peptide</fullName>
    </submittedName>
</protein>
<dbReference type="EMBL" id="GGFM01009036">
    <property type="protein sequence ID" value="MBW29787.1"/>
    <property type="molecule type" value="Transcribed_RNA"/>
</dbReference>
<proteinExistence type="predicted"/>
<organism evidence="1">
    <name type="scientific">Anopheles braziliensis</name>
    <dbReference type="NCBI Taxonomy" id="58242"/>
    <lineage>
        <taxon>Eukaryota</taxon>
        <taxon>Metazoa</taxon>
        <taxon>Ecdysozoa</taxon>
        <taxon>Arthropoda</taxon>
        <taxon>Hexapoda</taxon>
        <taxon>Insecta</taxon>
        <taxon>Pterygota</taxon>
        <taxon>Neoptera</taxon>
        <taxon>Endopterygota</taxon>
        <taxon>Diptera</taxon>
        <taxon>Nematocera</taxon>
        <taxon>Culicoidea</taxon>
        <taxon>Culicidae</taxon>
        <taxon>Anophelinae</taxon>
        <taxon>Anopheles</taxon>
    </lineage>
</organism>
<reference evidence="1" key="1">
    <citation type="submission" date="2018-01" db="EMBL/GenBank/DDBJ databases">
        <title>An insight into the sialome of Amazonian anophelines.</title>
        <authorList>
            <person name="Ribeiro J.M."/>
            <person name="Scarpassa V."/>
            <person name="Calvo E."/>
        </authorList>
    </citation>
    <scope>NUCLEOTIDE SEQUENCE</scope>
    <source>
        <tissue evidence="1">Salivary glands</tissue>
    </source>
</reference>
<dbReference type="AlphaFoldDB" id="A0A2M3ZMI5"/>
<name>A0A2M3ZMI5_9DIPT</name>
<sequence length="116" mass="12287">MFIPLAAVPSGERATRPACVIFCSSVLPSGVCCSSPACVIRAPFGSSIIPPSVCHPLSLPLSFSTLLRVRVRVTARCYCGNSEVCARSLALRHCGCTFYEPGAKVSRSVQCPRCHG</sequence>
<accession>A0A2M3ZMI5</accession>
<evidence type="ECO:0000313" key="1">
    <source>
        <dbReference type="EMBL" id="MBW29787.1"/>
    </source>
</evidence>